<name>H7ENY3_9SPIR</name>
<protein>
    <recommendedName>
        <fullName evidence="4">DUF2225 domain-containing protein</fullName>
    </recommendedName>
</protein>
<organism evidence="2 3">
    <name type="scientific">Treponema saccharophilum DSM 2985</name>
    <dbReference type="NCBI Taxonomy" id="907348"/>
    <lineage>
        <taxon>Bacteria</taxon>
        <taxon>Pseudomonadati</taxon>
        <taxon>Spirochaetota</taxon>
        <taxon>Spirochaetia</taxon>
        <taxon>Spirochaetales</taxon>
        <taxon>Treponemataceae</taxon>
        <taxon>Treponema</taxon>
    </lineage>
</organism>
<reference evidence="2 3" key="1">
    <citation type="submission" date="2011-09" db="EMBL/GenBank/DDBJ databases">
        <title>The draft genome of Treponema saccharophilum DSM 2985.</title>
        <authorList>
            <consortium name="US DOE Joint Genome Institute (JGI-PGF)"/>
            <person name="Lucas S."/>
            <person name="Copeland A."/>
            <person name="Lapidus A."/>
            <person name="Glavina del Rio T."/>
            <person name="Dalin E."/>
            <person name="Tice H."/>
            <person name="Bruce D."/>
            <person name="Goodwin L."/>
            <person name="Pitluck S."/>
            <person name="Peters L."/>
            <person name="Kyrpides N."/>
            <person name="Mavromatis K."/>
            <person name="Ivanova N."/>
            <person name="Markowitz V."/>
            <person name="Cheng J.-F."/>
            <person name="Hugenholtz P."/>
            <person name="Woyke T."/>
            <person name="Wu D."/>
            <person name="Gronow S."/>
            <person name="Wellnitz S."/>
            <person name="Brambilla E."/>
            <person name="Klenk H.-P."/>
            <person name="Eisen J.A."/>
        </authorList>
    </citation>
    <scope>NUCLEOTIDE SEQUENCE [LARGE SCALE GENOMIC DNA]</scope>
    <source>
        <strain evidence="2 3">DSM 2985</strain>
    </source>
</reference>
<feature type="compositionally biased region" description="Acidic residues" evidence="1">
    <location>
        <begin position="295"/>
        <end position="309"/>
    </location>
</feature>
<accession>H7ENY3</accession>
<dbReference type="EMBL" id="AGRW01000054">
    <property type="protein sequence ID" value="EIC00616.1"/>
    <property type="molecule type" value="Genomic_DNA"/>
</dbReference>
<evidence type="ECO:0008006" key="4">
    <source>
        <dbReference type="Google" id="ProtNLM"/>
    </source>
</evidence>
<evidence type="ECO:0000256" key="1">
    <source>
        <dbReference type="SAM" id="MobiDB-lite"/>
    </source>
</evidence>
<proteinExistence type="predicted"/>
<dbReference type="Proteomes" id="UP000003571">
    <property type="component" value="Unassembled WGS sequence"/>
</dbReference>
<keyword evidence="3" id="KW-1185">Reference proteome</keyword>
<dbReference type="STRING" id="907348.TresaDRAFT_0089"/>
<sequence length="309" mass="35795">MYIKKKEEPQKAAKISFWSKDKKFICPVCNKEFEREELFQGRTSAGDLTDELHRLYVPTQRYGEVFPLIYSVGACPRCHLSLLWGDFQALKDDKKSIERLRNDEYNRKKAVEAIFPHYDVKRARNLLDGAAMYYLAILSYEKMDIGYSPTFKRAMLSVRLAWICNELERKIPGYHYDFVAQSFYKKALFFYGQTLVNETNGTEPVGNLGSYGPDVDFNYGYNGIIYMNAILEYKYGQTDDMNLRFKKFGENKRSIARIFGIGKSSKEKPGPLLNHARDLYDKLNKELHDANSIEADIEDDEDENGGEDS</sequence>
<dbReference type="RefSeq" id="WP_002706277.1">
    <property type="nucleotide sequence ID" value="NZ_AGRW01000054.1"/>
</dbReference>
<dbReference type="PATRIC" id="fig|907348.3.peg.2670"/>
<dbReference type="InterPro" id="IPR018708">
    <property type="entry name" value="DUF2225"/>
</dbReference>
<gene>
    <name evidence="2" type="ORF">TresaDRAFT_0089</name>
</gene>
<dbReference type="eggNOG" id="COG1655">
    <property type="taxonomic scope" value="Bacteria"/>
</dbReference>
<evidence type="ECO:0000313" key="3">
    <source>
        <dbReference type="Proteomes" id="UP000003571"/>
    </source>
</evidence>
<evidence type="ECO:0000313" key="2">
    <source>
        <dbReference type="EMBL" id="EIC00616.1"/>
    </source>
</evidence>
<dbReference type="Pfam" id="PF09986">
    <property type="entry name" value="DUF2225"/>
    <property type="match status" value="1"/>
</dbReference>
<feature type="region of interest" description="Disordered" evidence="1">
    <location>
        <begin position="290"/>
        <end position="309"/>
    </location>
</feature>
<dbReference type="OrthoDB" id="367491at2"/>
<comment type="caution">
    <text evidence="2">The sequence shown here is derived from an EMBL/GenBank/DDBJ whole genome shotgun (WGS) entry which is preliminary data.</text>
</comment>
<dbReference type="AlphaFoldDB" id="H7ENY3"/>